<dbReference type="Proteomes" id="UP000004994">
    <property type="component" value="Chromosome 10"/>
</dbReference>
<organism evidence="1">
    <name type="scientific">Solanum lycopersicum</name>
    <name type="common">Tomato</name>
    <name type="synonym">Lycopersicon esculentum</name>
    <dbReference type="NCBI Taxonomy" id="4081"/>
    <lineage>
        <taxon>Eukaryota</taxon>
        <taxon>Viridiplantae</taxon>
        <taxon>Streptophyta</taxon>
        <taxon>Embryophyta</taxon>
        <taxon>Tracheophyta</taxon>
        <taxon>Spermatophyta</taxon>
        <taxon>Magnoliopsida</taxon>
        <taxon>eudicotyledons</taxon>
        <taxon>Gunneridae</taxon>
        <taxon>Pentapetalae</taxon>
        <taxon>asterids</taxon>
        <taxon>lamiids</taxon>
        <taxon>Solanales</taxon>
        <taxon>Solanaceae</taxon>
        <taxon>Solanoideae</taxon>
        <taxon>Solaneae</taxon>
        <taxon>Solanum</taxon>
        <taxon>Solanum subgen. Lycopersicon</taxon>
    </lineage>
</organism>
<evidence type="ECO:0000313" key="1">
    <source>
        <dbReference type="EnsemblPlants" id="Solyc10g009250.1.1.1"/>
    </source>
</evidence>
<dbReference type="Gramene" id="Solyc10g009250.1.1">
    <property type="protein sequence ID" value="Solyc10g009250.1.1.1"/>
    <property type="gene ID" value="Solyc10g009250.1"/>
</dbReference>
<dbReference type="InParanoid" id="A0A3Q7ICT6"/>
<dbReference type="PaxDb" id="4081-Solyc10g009250.1.1"/>
<keyword evidence="2" id="KW-1185">Reference proteome</keyword>
<reference evidence="1" key="1">
    <citation type="journal article" date="2012" name="Nature">
        <title>The tomato genome sequence provides insights into fleshy fruit evolution.</title>
        <authorList>
            <consortium name="Tomato Genome Consortium"/>
        </authorList>
    </citation>
    <scope>NUCLEOTIDE SEQUENCE [LARGE SCALE GENOMIC DNA]</scope>
    <source>
        <strain evidence="1">cv. Heinz 1706</strain>
    </source>
</reference>
<protein>
    <submittedName>
        <fullName evidence="1">Uncharacterized protein</fullName>
    </submittedName>
</protein>
<reference evidence="1" key="2">
    <citation type="submission" date="2019-01" db="UniProtKB">
        <authorList>
            <consortium name="EnsemblPlants"/>
        </authorList>
    </citation>
    <scope>IDENTIFICATION</scope>
    <source>
        <strain evidence="1">cv. Heinz 1706</strain>
    </source>
</reference>
<dbReference type="EnsemblPlants" id="Solyc10g009250.1.1">
    <property type="protein sequence ID" value="Solyc10g009250.1.1.1"/>
    <property type="gene ID" value="Solyc10g009250.1"/>
</dbReference>
<accession>A0A3Q7ICT6</accession>
<dbReference type="AlphaFoldDB" id="A0A3Q7ICT6"/>
<evidence type="ECO:0000313" key="2">
    <source>
        <dbReference type="Proteomes" id="UP000004994"/>
    </source>
</evidence>
<sequence length="65" mass="7679">MTLHLELLKKIYFLKFIDHQNSNSISLNTSLFFQLDGSVISVRCKKLQQNYLGYWAWPINLFSLV</sequence>
<proteinExistence type="predicted"/>
<name>A0A3Q7ICT6_SOLLC</name>